<dbReference type="AlphaFoldDB" id="A0A7Z0HWY8"/>
<keyword evidence="2" id="KW-1185">Reference proteome</keyword>
<accession>A0A7Z0HWY8</accession>
<gene>
    <name evidence="1" type="ORF">HUK65_02495</name>
</gene>
<dbReference type="NCBIfam" id="NF046098">
    <property type="entry name" value="RSP_7527_fam"/>
    <property type="match status" value="1"/>
</dbReference>
<dbReference type="RefSeq" id="WP_179904547.1">
    <property type="nucleotide sequence ID" value="NZ_JACBXS010000003.1"/>
</dbReference>
<sequence>MQTHPFHLPYPDDSTLERQVRAMQARAMRAMLANALRWALAKLPRHADASAAPGSRIA</sequence>
<protein>
    <submittedName>
        <fullName evidence="1">Uncharacterized protein</fullName>
    </submittedName>
</protein>
<evidence type="ECO:0000313" key="1">
    <source>
        <dbReference type="EMBL" id="NYS23846.1"/>
    </source>
</evidence>
<organism evidence="1 2">
    <name type="scientific">Rhabdonatronobacter sediminivivens</name>
    <dbReference type="NCBI Taxonomy" id="2743469"/>
    <lineage>
        <taxon>Bacteria</taxon>
        <taxon>Pseudomonadati</taxon>
        <taxon>Pseudomonadota</taxon>
        <taxon>Alphaproteobacteria</taxon>
        <taxon>Rhodobacterales</taxon>
        <taxon>Paracoccaceae</taxon>
        <taxon>Rhabdonatronobacter</taxon>
    </lineage>
</organism>
<reference evidence="1 2" key="1">
    <citation type="journal article" date="2000" name="Arch. Microbiol.">
        <title>Rhodobaca bogoriensis gen. nov. and sp. nov., an alkaliphilic purple nonsulfur bacterium from African Rift Valley soda lakes.</title>
        <authorList>
            <person name="Milford A.D."/>
            <person name="Achenbach L.A."/>
            <person name="Jung D.O."/>
            <person name="Madigan M.T."/>
        </authorList>
    </citation>
    <scope>NUCLEOTIDE SEQUENCE [LARGE SCALE GENOMIC DNA]</scope>
    <source>
        <strain evidence="1 2">2376</strain>
    </source>
</reference>
<dbReference type="Proteomes" id="UP000529417">
    <property type="component" value="Unassembled WGS sequence"/>
</dbReference>
<proteinExistence type="predicted"/>
<dbReference type="InterPro" id="IPR058227">
    <property type="entry name" value="RSP_7527-like"/>
</dbReference>
<name>A0A7Z0HWY8_9RHOB</name>
<evidence type="ECO:0000313" key="2">
    <source>
        <dbReference type="Proteomes" id="UP000529417"/>
    </source>
</evidence>
<comment type="caution">
    <text evidence="1">The sequence shown here is derived from an EMBL/GenBank/DDBJ whole genome shotgun (WGS) entry which is preliminary data.</text>
</comment>
<dbReference type="EMBL" id="JACBXS010000003">
    <property type="protein sequence ID" value="NYS23846.1"/>
    <property type="molecule type" value="Genomic_DNA"/>
</dbReference>